<dbReference type="Proteomes" id="UP001239445">
    <property type="component" value="Unassembled WGS sequence"/>
</dbReference>
<evidence type="ECO:0000256" key="5">
    <source>
        <dbReference type="ARBA" id="ARBA00022833"/>
    </source>
</evidence>
<keyword evidence="2 10" id="KW-0812">Transmembrane</keyword>
<dbReference type="Gene3D" id="3.30.40.10">
    <property type="entry name" value="Zinc/RING finger domain, C3HC4 (zinc finger)"/>
    <property type="match status" value="1"/>
</dbReference>
<keyword evidence="3" id="KW-0479">Metal-binding</keyword>
<name>A0AAJ0BJS9_9PEZI</name>
<evidence type="ECO:0000256" key="1">
    <source>
        <dbReference type="ARBA" id="ARBA00004141"/>
    </source>
</evidence>
<evidence type="ECO:0008006" key="15">
    <source>
        <dbReference type="Google" id="ProtNLM"/>
    </source>
</evidence>
<feature type="compositionally biased region" description="Low complexity" evidence="9">
    <location>
        <begin position="270"/>
        <end position="279"/>
    </location>
</feature>
<accession>A0AAJ0BJS9</accession>
<organism evidence="13 14">
    <name type="scientific">Echria macrotheca</name>
    <dbReference type="NCBI Taxonomy" id="438768"/>
    <lineage>
        <taxon>Eukaryota</taxon>
        <taxon>Fungi</taxon>
        <taxon>Dikarya</taxon>
        <taxon>Ascomycota</taxon>
        <taxon>Pezizomycotina</taxon>
        <taxon>Sordariomycetes</taxon>
        <taxon>Sordariomycetidae</taxon>
        <taxon>Sordariales</taxon>
        <taxon>Schizotheciaceae</taxon>
        <taxon>Echria</taxon>
    </lineage>
</organism>
<dbReference type="GO" id="GO:0016020">
    <property type="term" value="C:membrane"/>
    <property type="evidence" value="ECO:0007669"/>
    <property type="project" value="UniProtKB-SubCell"/>
</dbReference>
<dbReference type="PROSITE" id="PS51292">
    <property type="entry name" value="ZF_RING_CH"/>
    <property type="match status" value="1"/>
</dbReference>
<keyword evidence="14" id="KW-1185">Reference proteome</keyword>
<dbReference type="InterPro" id="IPR013083">
    <property type="entry name" value="Znf_RING/FYVE/PHD"/>
</dbReference>
<dbReference type="EMBL" id="MU839828">
    <property type="protein sequence ID" value="KAK1759250.1"/>
    <property type="molecule type" value="Genomic_DNA"/>
</dbReference>
<evidence type="ECO:0000256" key="3">
    <source>
        <dbReference type="ARBA" id="ARBA00022723"/>
    </source>
</evidence>
<comment type="caution">
    <text evidence="13">The sequence shown here is derived from an EMBL/GenBank/DDBJ whole genome shotgun (WGS) entry which is preliminary data.</text>
</comment>
<keyword evidence="7 10" id="KW-0472">Membrane</keyword>
<sequence length="513" mass="57279">MATTPDNNPLGNIVPAPIATENTQHICFICLQTDADTPDGDWVHPCPCSLEAHESCMLRWVAEIECQPTGQSKALRCPVCRARIYIDEPYDPLIVFHNKVFRAYRRASPGILLSLLASGTLVSSAWYGWNALSIFAGPRTAYRWLGLSSVREMRRQGPVWNVLLTSVFRLTQLSMIGPAMVVIWFAPALGVTFIPTAMLYGTALVARNDFPTWPPSPQWAIALMPHVRLAYRLLYAELVGPLDIRLNLAMRGRPANEEPGPGQGQGAQGAQGENAQENQGAWQLTWALARTFYNLFIADDQRDENGEPAPPEVDIDIRIGGAVDDDEGDDAAPAENREEPVGEAQEEFQVAEEEVEPAEQPVQAPEQPFQAPEQPAQAPEPAAQPAPAPAQPARQNRRNRRRDRAQAVDPMEEPRESFLGYMMTSLTTSLLLPGISYGLGEAIRYLVPKSWTHRPSYRRPPTGLLQMRWGRSLAGACLFFVLRDVSVLVWKWRRVKVKQGRRIRDGRNRPRQE</sequence>
<gene>
    <name evidence="13" type="ORF">QBC47DRAFT_371380</name>
</gene>
<feature type="compositionally biased region" description="Acidic residues" evidence="9">
    <location>
        <begin position="323"/>
        <end position="332"/>
    </location>
</feature>
<evidence type="ECO:0000259" key="12">
    <source>
        <dbReference type="PROSITE" id="PS51292"/>
    </source>
</evidence>
<evidence type="ECO:0000256" key="8">
    <source>
        <dbReference type="PROSITE-ProRule" id="PRU00175"/>
    </source>
</evidence>
<evidence type="ECO:0000256" key="9">
    <source>
        <dbReference type="SAM" id="MobiDB-lite"/>
    </source>
</evidence>
<evidence type="ECO:0000313" key="13">
    <source>
        <dbReference type="EMBL" id="KAK1759250.1"/>
    </source>
</evidence>
<feature type="transmembrane region" description="Helical" evidence="10">
    <location>
        <begin position="175"/>
        <end position="200"/>
    </location>
</feature>
<evidence type="ECO:0000256" key="2">
    <source>
        <dbReference type="ARBA" id="ARBA00022692"/>
    </source>
</evidence>
<evidence type="ECO:0000256" key="7">
    <source>
        <dbReference type="ARBA" id="ARBA00023136"/>
    </source>
</evidence>
<keyword evidence="6 10" id="KW-1133">Transmembrane helix</keyword>
<feature type="transmembrane region" description="Helical" evidence="10">
    <location>
        <begin position="111"/>
        <end position="129"/>
    </location>
</feature>
<dbReference type="InterPro" id="IPR001841">
    <property type="entry name" value="Znf_RING"/>
</dbReference>
<feature type="domain" description="RING-CH-type" evidence="12">
    <location>
        <begin position="19"/>
        <end position="87"/>
    </location>
</feature>
<evidence type="ECO:0000313" key="14">
    <source>
        <dbReference type="Proteomes" id="UP001239445"/>
    </source>
</evidence>
<reference evidence="13" key="1">
    <citation type="submission" date="2023-06" db="EMBL/GenBank/DDBJ databases">
        <title>Genome-scale phylogeny and comparative genomics of the fungal order Sordariales.</title>
        <authorList>
            <consortium name="Lawrence Berkeley National Laboratory"/>
            <person name="Hensen N."/>
            <person name="Bonometti L."/>
            <person name="Westerberg I."/>
            <person name="Brannstrom I.O."/>
            <person name="Guillou S."/>
            <person name="Cros-Aarteil S."/>
            <person name="Calhoun S."/>
            <person name="Haridas S."/>
            <person name="Kuo A."/>
            <person name="Mondo S."/>
            <person name="Pangilinan J."/>
            <person name="Riley R."/>
            <person name="Labutti K."/>
            <person name="Andreopoulos B."/>
            <person name="Lipzen A."/>
            <person name="Chen C."/>
            <person name="Yanf M."/>
            <person name="Daum C."/>
            <person name="Ng V."/>
            <person name="Clum A."/>
            <person name="Steindorff A."/>
            <person name="Ohm R."/>
            <person name="Martin F."/>
            <person name="Silar P."/>
            <person name="Natvig D."/>
            <person name="Lalanne C."/>
            <person name="Gautier V."/>
            <person name="Ament-Velasquez S.L."/>
            <person name="Kruys A."/>
            <person name="Hutchinson M.I."/>
            <person name="Powell A.J."/>
            <person name="Barry K."/>
            <person name="Miller A.N."/>
            <person name="Grigoriev I.V."/>
            <person name="Debuchy R."/>
            <person name="Gladieux P."/>
            <person name="Thoren M.H."/>
            <person name="Johannesson H."/>
        </authorList>
    </citation>
    <scope>NUCLEOTIDE SEQUENCE</scope>
    <source>
        <strain evidence="13">PSN4</strain>
    </source>
</reference>
<keyword evidence="4 8" id="KW-0863">Zinc-finger</keyword>
<dbReference type="PANTHER" id="PTHR46283">
    <property type="entry name" value="E3 UBIQUITIN-PROTEIN LIGASE MARCH5"/>
    <property type="match status" value="1"/>
</dbReference>
<dbReference type="SUPFAM" id="SSF57850">
    <property type="entry name" value="RING/U-box"/>
    <property type="match status" value="1"/>
</dbReference>
<feature type="domain" description="RING-type" evidence="11">
    <location>
        <begin position="27"/>
        <end position="81"/>
    </location>
</feature>
<dbReference type="GO" id="GO:0008270">
    <property type="term" value="F:zinc ion binding"/>
    <property type="evidence" value="ECO:0007669"/>
    <property type="project" value="UniProtKB-KW"/>
</dbReference>
<keyword evidence="5" id="KW-0862">Zinc</keyword>
<evidence type="ECO:0000259" key="11">
    <source>
        <dbReference type="PROSITE" id="PS50089"/>
    </source>
</evidence>
<feature type="region of interest" description="Disordered" evidence="9">
    <location>
        <begin position="253"/>
        <end position="279"/>
    </location>
</feature>
<dbReference type="AlphaFoldDB" id="A0AAJ0BJS9"/>
<feature type="compositionally biased region" description="Low complexity" evidence="9">
    <location>
        <begin position="358"/>
        <end position="381"/>
    </location>
</feature>
<evidence type="ECO:0000256" key="4">
    <source>
        <dbReference type="ARBA" id="ARBA00022771"/>
    </source>
</evidence>
<protein>
    <recommendedName>
        <fullName evidence="15">RING-CH-type domain-containing protein</fullName>
    </recommendedName>
</protein>
<feature type="compositionally biased region" description="Acidic residues" evidence="9">
    <location>
        <begin position="344"/>
        <end position="357"/>
    </location>
</feature>
<comment type="subcellular location">
    <subcellularLocation>
        <location evidence="1">Membrane</location>
        <topology evidence="1">Multi-pass membrane protein</topology>
    </subcellularLocation>
</comment>
<evidence type="ECO:0000256" key="10">
    <source>
        <dbReference type="SAM" id="Phobius"/>
    </source>
</evidence>
<dbReference type="PROSITE" id="PS50089">
    <property type="entry name" value="ZF_RING_2"/>
    <property type="match status" value="1"/>
</dbReference>
<proteinExistence type="predicted"/>
<dbReference type="InterPro" id="IPR011016">
    <property type="entry name" value="Znf_RING-CH"/>
</dbReference>
<feature type="region of interest" description="Disordered" evidence="9">
    <location>
        <begin position="321"/>
        <end position="413"/>
    </location>
</feature>
<dbReference type="SMART" id="SM00744">
    <property type="entry name" value="RINGv"/>
    <property type="match status" value="1"/>
</dbReference>
<evidence type="ECO:0000256" key="6">
    <source>
        <dbReference type="ARBA" id="ARBA00022989"/>
    </source>
</evidence>